<dbReference type="GeneID" id="60060024"/>
<protein>
    <submittedName>
        <fullName evidence="2">Restriction endonuclease</fullName>
    </submittedName>
</protein>
<feature type="domain" description="Restriction endonuclease type IV Mrr" evidence="1">
    <location>
        <begin position="86"/>
        <end position="212"/>
    </location>
</feature>
<dbReference type="PANTHER" id="PTHR30015">
    <property type="entry name" value="MRR RESTRICTION SYSTEM PROTEIN"/>
    <property type="match status" value="1"/>
</dbReference>
<reference evidence="2 3" key="1">
    <citation type="journal article" date="2019" name="Nat. Med.">
        <title>A library of human gut bacterial isolates paired with longitudinal multiomics data enables mechanistic microbiome research.</title>
        <authorList>
            <person name="Poyet M."/>
            <person name="Groussin M."/>
            <person name="Gibbons S.M."/>
            <person name="Avila-Pacheco J."/>
            <person name="Jiang X."/>
            <person name="Kearney S.M."/>
            <person name="Perrotta A.R."/>
            <person name="Berdy B."/>
            <person name="Zhao S."/>
            <person name="Lieberman T.D."/>
            <person name="Swanson P.K."/>
            <person name="Smith M."/>
            <person name="Roesemann S."/>
            <person name="Alexander J.E."/>
            <person name="Rich S.A."/>
            <person name="Livny J."/>
            <person name="Vlamakis H."/>
            <person name="Clish C."/>
            <person name="Bullock K."/>
            <person name="Deik A."/>
            <person name="Scott J."/>
            <person name="Pierce K.A."/>
            <person name="Xavier R.J."/>
            <person name="Alm E.J."/>
        </authorList>
    </citation>
    <scope>NUCLEOTIDE SEQUENCE [LARGE SCALE GENOMIC DNA]</scope>
    <source>
        <strain evidence="2 3">BIOML-A198</strain>
    </source>
</reference>
<dbReference type="SUPFAM" id="SSF52980">
    <property type="entry name" value="Restriction endonuclease-like"/>
    <property type="match status" value="1"/>
</dbReference>
<dbReference type="Proteomes" id="UP000487649">
    <property type="component" value="Unassembled WGS sequence"/>
</dbReference>
<keyword evidence="2" id="KW-0378">Hydrolase</keyword>
<evidence type="ECO:0000259" key="1">
    <source>
        <dbReference type="Pfam" id="PF04471"/>
    </source>
</evidence>
<sequence length="234" mass="27350">MEKRIVYIAYLIIAFVVFDFFYGFTDWIAKWQMWNWYLIILLLTIAALLLIKYKQNQRKLALDEYSKQNERRRLQLSQLVLFEQLEHLSDESFNQLLKLFYELKGYESVEVATNPATQGYDLLMWSQGEKIIVKWFKCVPLIKDLYTDPAGLEMSVGDIVGVSDIRGVLGAMQDFDVQADQAIVITTSDFNDEAKDFANRNHIELLTGYEFYHEIENLRENGTSLVLNVSEMEL</sequence>
<dbReference type="GO" id="GO:0009307">
    <property type="term" value="P:DNA restriction-modification system"/>
    <property type="evidence" value="ECO:0007669"/>
    <property type="project" value="InterPro"/>
</dbReference>
<dbReference type="AlphaFoldDB" id="A0A6A8SHT3"/>
<dbReference type="Pfam" id="PF04471">
    <property type="entry name" value="Mrr_cat"/>
    <property type="match status" value="1"/>
</dbReference>
<comment type="caution">
    <text evidence="2">The sequence shown here is derived from an EMBL/GenBank/DDBJ whole genome shotgun (WGS) entry which is preliminary data.</text>
</comment>
<dbReference type="InterPro" id="IPR052906">
    <property type="entry name" value="Type_IV_Methyl-Rstrct_Enzyme"/>
</dbReference>
<gene>
    <name evidence="2" type="ORF">GMA92_00670</name>
</gene>
<organism evidence="2 3">
    <name type="scientific">Turicibacter sanguinis</name>
    <dbReference type="NCBI Taxonomy" id="154288"/>
    <lineage>
        <taxon>Bacteria</taxon>
        <taxon>Bacillati</taxon>
        <taxon>Bacillota</taxon>
        <taxon>Erysipelotrichia</taxon>
        <taxon>Erysipelotrichales</taxon>
        <taxon>Turicibacteraceae</taxon>
        <taxon>Turicibacter</taxon>
    </lineage>
</organism>
<dbReference type="InterPro" id="IPR011856">
    <property type="entry name" value="tRNA_endonuc-like_dom_sf"/>
</dbReference>
<dbReference type="InterPro" id="IPR011335">
    <property type="entry name" value="Restrct_endonuc-II-like"/>
</dbReference>
<keyword evidence="2" id="KW-0540">Nuclease</keyword>
<dbReference type="PANTHER" id="PTHR30015:SF7">
    <property type="entry name" value="TYPE IV METHYL-DIRECTED RESTRICTION ENZYME ECOKMRR"/>
    <property type="match status" value="1"/>
</dbReference>
<dbReference type="EMBL" id="WMQE01000001">
    <property type="protein sequence ID" value="MTK19951.1"/>
    <property type="molecule type" value="Genomic_DNA"/>
</dbReference>
<dbReference type="GO" id="GO:0003677">
    <property type="term" value="F:DNA binding"/>
    <property type="evidence" value="ECO:0007669"/>
    <property type="project" value="InterPro"/>
</dbReference>
<dbReference type="OrthoDB" id="1654208at2"/>
<dbReference type="Gene3D" id="3.40.1350.10">
    <property type="match status" value="1"/>
</dbReference>
<dbReference type="GO" id="GO:0015666">
    <property type="term" value="F:restriction endodeoxyribonuclease activity"/>
    <property type="evidence" value="ECO:0007669"/>
    <property type="project" value="TreeGrafter"/>
</dbReference>
<proteinExistence type="predicted"/>
<name>A0A6A8SHT3_9FIRM</name>
<accession>A0A6A8SHT3</accession>
<keyword evidence="2" id="KW-0255">Endonuclease</keyword>
<evidence type="ECO:0000313" key="3">
    <source>
        <dbReference type="Proteomes" id="UP000487649"/>
    </source>
</evidence>
<dbReference type="InterPro" id="IPR007560">
    <property type="entry name" value="Restrct_endonuc_IV_Mrr"/>
</dbReference>
<evidence type="ECO:0000313" key="2">
    <source>
        <dbReference type="EMBL" id="MTK19951.1"/>
    </source>
</evidence>
<dbReference type="RefSeq" id="WP_006783815.1">
    <property type="nucleotide sequence ID" value="NZ_CABJBH010000008.1"/>
</dbReference>